<dbReference type="EMBL" id="KC999969">
    <property type="protein sequence ID" value="AID71007.1"/>
    <property type="molecule type" value="Genomic_DNA"/>
</dbReference>
<dbReference type="InterPro" id="IPR029044">
    <property type="entry name" value="Nucleotide-diphossugar_trans"/>
</dbReference>
<dbReference type="EMBL" id="KC999966">
    <property type="protein sequence ID" value="AID70926.1"/>
    <property type="molecule type" value="Genomic_DNA"/>
</dbReference>
<evidence type="ECO:0000259" key="1">
    <source>
        <dbReference type="Pfam" id="PF00535"/>
    </source>
</evidence>
<accession>A0A068FS74</accession>
<dbReference type="PANTHER" id="PTHR22916:SF3">
    <property type="entry name" value="UDP-GLCNAC:BETAGAL BETA-1,3-N-ACETYLGLUCOSAMINYLTRANSFERASE-LIKE PROTEIN 1"/>
    <property type="match status" value="1"/>
</dbReference>
<dbReference type="SUPFAM" id="SSF53448">
    <property type="entry name" value="Nucleotide-diphospho-sugar transferases"/>
    <property type="match status" value="1"/>
</dbReference>
<dbReference type="Gene3D" id="3.90.550.10">
    <property type="entry name" value="Spore Coat Polysaccharide Biosynthesis Protein SpsA, Chain A"/>
    <property type="match status" value="1"/>
</dbReference>
<dbReference type="InterPro" id="IPR001173">
    <property type="entry name" value="Glyco_trans_2-like"/>
</dbReference>
<name>A0A068FS74_AERHY</name>
<reference evidence="3" key="1">
    <citation type="journal article" date="2013" name="PLoS ONE">
        <title>Implication of lateral genetic transfer in the emergence of Aeromonas hydrophila isolates of epidemic outbreaks in channel catfish.</title>
        <authorList>
            <person name="Hossain M.J."/>
            <person name="Waldbieser G.C."/>
            <person name="Sun D."/>
            <person name="Capps N.K."/>
            <person name="Hemstreet W.B."/>
            <person name="Carlisle K."/>
            <person name="Griffin M.J."/>
            <person name="Khoo L."/>
            <person name="Goodwin A.E."/>
            <person name="Sonstegard T.S."/>
            <person name="Schroeder S."/>
            <person name="Hayden K."/>
            <person name="Newton J.C."/>
            <person name="Terhune J.S."/>
            <person name="Liles M.R."/>
        </authorList>
    </citation>
    <scope>NUCLEOTIDE SEQUENCE</scope>
    <source>
        <strain evidence="2">AL97-91</strain>
        <strain evidence="3">MN98-04</strain>
    </source>
</reference>
<feature type="domain" description="Glycosyltransferase 2-like" evidence="1">
    <location>
        <begin position="3"/>
        <end position="120"/>
    </location>
</feature>
<organism evidence="3">
    <name type="scientific">Aeromonas hydrophila</name>
    <dbReference type="NCBI Taxonomy" id="644"/>
    <lineage>
        <taxon>Bacteria</taxon>
        <taxon>Pseudomonadati</taxon>
        <taxon>Pseudomonadota</taxon>
        <taxon>Gammaproteobacteria</taxon>
        <taxon>Aeromonadales</taxon>
        <taxon>Aeromonadaceae</taxon>
        <taxon>Aeromonas</taxon>
    </lineage>
</organism>
<evidence type="ECO:0000313" key="3">
    <source>
        <dbReference type="EMBL" id="AID71007.1"/>
    </source>
</evidence>
<dbReference type="PANTHER" id="PTHR22916">
    <property type="entry name" value="GLYCOSYLTRANSFERASE"/>
    <property type="match status" value="1"/>
</dbReference>
<gene>
    <name evidence="3" type="primary">wbxS</name>
</gene>
<proteinExistence type="predicted"/>
<dbReference type="Pfam" id="PF00535">
    <property type="entry name" value="Glycos_transf_2"/>
    <property type="match status" value="1"/>
</dbReference>
<dbReference type="AlphaFoldDB" id="A0A068FS74"/>
<evidence type="ECO:0000313" key="2">
    <source>
        <dbReference type="EMBL" id="AID70926.1"/>
    </source>
</evidence>
<protein>
    <submittedName>
        <fullName evidence="3">Glycosyl transferase, group 2 family protein</fullName>
    </submittedName>
</protein>
<sequence length="259" mass="29788">MITIMTPTYNRAYALSRLYDSLCQQARWDFEWLVIDDGSTDGTAELIFDYRVKSNFPINYFYKENGGKHRAINEGVVHATGDWIIIVDSDDLLTCDAVAKLYNFINHIGTAFVGMCFRKATLSGHIIGISGTTLSKSVVMQPIMAGHILKGDLAYVFRTHVMRECPFPEFPNEKFVPELYIWNKIADLGKIIFYVDQVIYLCEYLPDGYTSNFKKNLRNNPYGFGLFYQDQVIRDTRLIGKIKACVRSLQCIFYGWLKK</sequence>
<dbReference type="GO" id="GO:0016758">
    <property type="term" value="F:hexosyltransferase activity"/>
    <property type="evidence" value="ECO:0007669"/>
    <property type="project" value="UniProtKB-ARBA"/>
</dbReference>
<dbReference type="CDD" id="cd00761">
    <property type="entry name" value="Glyco_tranf_GTA_type"/>
    <property type="match status" value="1"/>
</dbReference>
<keyword evidence="3" id="KW-0808">Transferase</keyword>